<protein>
    <submittedName>
        <fullName evidence="1">5406_t:CDS:1</fullName>
    </submittedName>
</protein>
<accession>A0A9N9HN07</accession>
<proteinExistence type="predicted"/>
<reference evidence="1" key="1">
    <citation type="submission" date="2021-06" db="EMBL/GenBank/DDBJ databases">
        <authorList>
            <person name="Kallberg Y."/>
            <person name="Tangrot J."/>
            <person name="Rosling A."/>
        </authorList>
    </citation>
    <scope>NUCLEOTIDE SEQUENCE</scope>
    <source>
        <strain evidence="1">UK204</strain>
    </source>
</reference>
<evidence type="ECO:0000313" key="1">
    <source>
        <dbReference type="EMBL" id="CAG8697389.1"/>
    </source>
</evidence>
<organism evidence="1 2">
    <name type="scientific">Funneliformis caledonium</name>
    <dbReference type="NCBI Taxonomy" id="1117310"/>
    <lineage>
        <taxon>Eukaryota</taxon>
        <taxon>Fungi</taxon>
        <taxon>Fungi incertae sedis</taxon>
        <taxon>Mucoromycota</taxon>
        <taxon>Glomeromycotina</taxon>
        <taxon>Glomeromycetes</taxon>
        <taxon>Glomerales</taxon>
        <taxon>Glomeraceae</taxon>
        <taxon>Funneliformis</taxon>
    </lineage>
</organism>
<dbReference type="Proteomes" id="UP000789570">
    <property type="component" value="Unassembled WGS sequence"/>
</dbReference>
<feature type="non-terminal residue" evidence="1">
    <location>
        <position position="140"/>
    </location>
</feature>
<gene>
    <name evidence="1" type="ORF">FCALED_LOCUS13296</name>
</gene>
<dbReference type="OrthoDB" id="3219396at2759"/>
<comment type="caution">
    <text evidence="1">The sequence shown here is derived from an EMBL/GenBank/DDBJ whole genome shotgun (WGS) entry which is preliminary data.</text>
</comment>
<sequence length="140" mass="16336">KRPTPLFNYIHILDIGAIEKATDVWIKNYSVLSSQQFETFETLKKMKCFRIFIQYGTYNFTTSKKCQHVYEKSARAKVEFLYDLLKLLPNVCYGLAHLDVNRIKVYGDMNKLIDALPVHKLMSLVLDDLIISVFSLPLFH</sequence>
<evidence type="ECO:0000313" key="2">
    <source>
        <dbReference type="Proteomes" id="UP000789570"/>
    </source>
</evidence>
<keyword evidence="2" id="KW-1185">Reference proteome</keyword>
<dbReference type="AlphaFoldDB" id="A0A9N9HN07"/>
<name>A0A9N9HN07_9GLOM</name>
<dbReference type="EMBL" id="CAJVPQ010007507">
    <property type="protein sequence ID" value="CAG8697389.1"/>
    <property type="molecule type" value="Genomic_DNA"/>
</dbReference>